<feature type="binding site" evidence="5">
    <location>
        <position position="342"/>
    </location>
    <ligand>
        <name>Fe cation</name>
        <dbReference type="ChEBI" id="CHEBI:24875"/>
        <note>catalytic</note>
    </ligand>
</feature>
<dbReference type="AlphaFoldDB" id="A0A4D9D3H5"/>
<dbReference type="EMBL" id="SDOX01000010">
    <property type="protein sequence ID" value="TFJ85956.1"/>
    <property type="molecule type" value="Genomic_DNA"/>
</dbReference>
<accession>A0A4D9D3H5</accession>
<sequence length="469" mass="51939">MPPPTCSKEANRYKVSHLEERDDTAYRRAEKQYRRQRVPVNKRRTRFVRRDPDLAHAIDFAKRGSRMDQRVLLLETVKGGREIYSVRDRPGFYYIRGALTWQAQVRWARRCLTEFSRSPFTNITNHTRLALCPARDMGCPDQSGQEALWDAAVRRVESEGLEGGDEEDGEEKRTAQALQQALQDLYALRWANLGANYIWTTRKYAVPVKEAVKEETGRGGGLREGETVRDTGGPHATKRDEEGDAQGTPSSVHSRVRNSHEGKVGAEEVGLPERAAFPPSDGLSVPQALTDLAREVLDDIAHAESHRPCASKGEQAFPLPMNFCGEAGIVNYYPPESSMGGHVDDAEGATSVPLVSFSLGLGCIFLLGGKDKKVAPVPLVFRSGDCMVMAGEARLAFHGVPCILEESAGPDPALGQWTRVAAVLREDDGASRAAEARMLSHYLTSSRLNFNVRQVWRRELCEGAEGLRP</sequence>
<dbReference type="InterPro" id="IPR037151">
    <property type="entry name" value="AlkB-like_sf"/>
</dbReference>
<dbReference type="Proteomes" id="UP000355283">
    <property type="component" value="Unassembled WGS sequence"/>
</dbReference>
<keyword evidence="3" id="KW-0560">Oxidoreductase</keyword>
<dbReference type="GO" id="GO:0008198">
    <property type="term" value="F:ferrous iron binding"/>
    <property type="evidence" value="ECO:0007669"/>
    <property type="project" value="TreeGrafter"/>
</dbReference>
<name>A0A4D9D3H5_9STRA</name>
<evidence type="ECO:0000313" key="8">
    <source>
        <dbReference type="EMBL" id="TFJ85956.1"/>
    </source>
</evidence>
<dbReference type="PANTHER" id="PTHR16557:SF2">
    <property type="entry name" value="NUCLEIC ACID DIOXYGENASE ALKBH1"/>
    <property type="match status" value="1"/>
</dbReference>
<evidence type="ECO:0000256" key="4">
    <source>
        <dbReference type="ARBA" id="ARBA00023004"/>
    </source>
</evidence>
<keyword evidence="2" id="KW-0223">Dioxygenase</keyword>
<dbReference type="Pfam" id="PF13532">
    <property type="entry name" value="2OG-FeII_Oxy_2"/>
    <property type="match status" value="1"/>
</dbReference>
<keyword evidence="1 5" id="KW-0479">Metal-binding</keyword>
<dbReference type="InterPro" id="IPR005123">
    <property type="entry name" value="Oxoglu/Fe-dep_dioxygenase_dom"/>
</dbReference>
<protein>
    <recommendedName>
        <fullName evidence="7">Fe2OG dioxygenase domain-containing protein</fullName>
    </recommendedName>
</protein>
<gene>
    <name evidence="8" type="ORF">NSK_002776</name>
</gene>
<dbReference type="GO" id="GO:0005737">
    <property type="term" value="C:cytoplasm"/>
    <property type="evidence" value="ECO:0007669"/>
    <property type="project" value="TreeGrafter"/>
</dbReference>
<feature type="domain" description="Fe2OG dioxygenase" evidence="7">
    <location>
        <begin position="320"/>
        <end position="456"/>
    </location>
</feature>
<dbReference type="GO" id="GO:0035515">
    <property type="term" value="F:oxidative RNA demethylase activity"/>
    <property type="evidence" value="ECO:0007669"/>
    <property type="project" value="TreeGrafter"/>
</dbReference>
<dbReference type="GO" id="GO:0035513">
    <property type="term" value="P:oxidative RNA demethylation"/>
    <property type="evidence" value="ECO:0007669"/>
    <property type="project" value="TreeGrafter"/>
</dbReference>
<evidence type="ECO:0000259" key="7">
    <source>
        <dbReference type="PROSITE" id="PS51471"/>
    </source>
</evidence>
<keyword evidence="9" id="KW-1185">Reference proteome</keyword>
<dbReference type="SUPFAM" id="SSF51197">
    <property type="entry name" value="Clavaminate synthase-like"/>
    <property type="match status" value="1"/>
</dbReference>
<organism evidence="8 9">
    <name type="scientific">Nannochloropsis salina CCMP1776</name>
    <dbReference type="NCBI Taxonomy" id="1027361"/>
    <lineage>
        <taxon>Eukaryota</taxon>
        <taxon>Sar</taxon>
        <taxon>Stramenopiles</taxon>
        <taxon>Ochrophyta</taxon>
        <taxon>Eustigmatophyceae</taxon>
        <taxon>Eustigmatales</taxon>
        <taxon>Monodopsidaceae</taxon>
        <taxon>Microchloropsis</taxon>
        <taxon>Microchloropsis salina</taxon>
    </lineage>
</organism>
<proteinExistence type="predicted"/>
<evidence type="ECO:0000256" key="2">
    <source>
        <dbReference type="ARBA" id="ARBA00022964"/>
    </source>
</evidence>
<evidence type="ECO:0000256" key="3">
    <source>
        <dbReference type="ARBA" id="ARBA00023002"/>
    </source>
</evidence>
<feature type="region of interest" description="Disordered" evidence="6">
    <location>
        <begin position="212"/>
        <end position="282"/>
    </location>
</feature>
<dbReference type="GO" id="GO:0005634">
    <property type="term" value="C:nucleus"/>
    <property type="evidence" value="ECO:0007669"/>
    <property type="project" value="TreeGrafter"/>
</dbReference>
<evidence type="ECO:0000313" key="9">
    <source>
        <dbReference type="Proteomes" id="UP000355283"/>
    </source>
</evidence>
<dbReference type="InterPro" id="IPR004574">
    <property type="entry name" value="Alkb"/>
</dbReference>
<evidence type="ECO:0000256" key="6">
    <source>
        <dbReference type="SAM" id="MobiDB-lite"/>
    </source>
</evidence>
<feature type="compositionally biased region" description="Basic and acidic residues" evidence="6">
    <location>
        <begin position="212"/>
        <end position="229"/>
    </location>
</feature>
<comment type="caution">
    <text evidence="8">The sequence shown here is derived from an EMBL/GenBank/DDBJ whole genome shotgun (WGS) entry which is preliminary data.</text>
</comment>
<dbReference type="GO" id="GO:0035516">
    <property type="term" value="F:broad specificity oxidative DNA demethylase activity"/>
    <property type="evidence" value="ECO:0007669"/>
    <property type="project" value="TreeGrafter"/>
</dbReference>
<dbReference type="InterPro" id="IPR027450">
    <property type="entry name" value="AlkB-like"/>
</dbReference>
<dbReference type="OrthoDB" id="6614653at2759"/>
<comment type="cofactor">
    <cofactor evidence="5">
        <name>Fe(2+)</name>
        <dbReference type="ChEBI" id="CHEBI:29033"/>
    </cofactor>
    <text evidence="5">Binds 1 Fe(2+) ion per subunit.</text>
</comment>
<reference evidence="8 9" key="1">
    <citation type="submission" date="2019-01" db="EMBL/GenBank/DDBJ databases">
        <title>Nuclear Genome Assembly of the Microalgal Biofuel strain Nannochloropsis salina CCMP1776.</title>
        <authorList>
            <person name="Hovde B."/>
        </authorList>
    </citation>
    <scope>NUCLEOTIDE SEQUENCE [LARGE SCALE GENOMIC DNA]</scope>
    <source>
        <strain evidence="8 9">CCMP1776</strain>
    </source>
</reference>
<evidence type="ECO:0000256" key="5">
    <source>
        <dbReference type="PIRSR" id="PIRSR604574-2"/>
    </source>
</evidence>
<feature type="binding site" evidence="5">
    <location>
        <position position="344"/>
    </location>
    <ligand>
        <name>Fe cation</name>
        <dbReference type="ChEBI" id="CHEBI:24875"/>
        <note>catalytic</note>
    </ligand>
</feature>
<dbReference type="PROSITE" id="PS51471">
    <property type="entry name" value="FE2OG_OXY"/>
    <property type="match status" value="1"/>
</dbReference>
<keyword evidence="4 5" id="KW-0408">Iron</keyword>
<dbReference type="PANTHER" id="PTHR16557">
    <property type="entry name" value="ALKYLATED DNA REPAIR PROTEIN ALKB-RELATED"/>
    <property type="match status" value="1"/>
</dbReference>
<evidence type="ECO:0000256" key="1">
    <source>
        <dbReference type="ARBA" id="ARBA00022723"/>
    </source>
</evidence>
<feature type="binding site" evidence="5">
    <location>
        <position position="398"/>
    </location>
    <ligand>
        <name>Fe cation</name>
        <dbReference type="ChEBI" id="CHEBI:24875"/>
        <note>catalytic</note>
    </ligand>
</feature>
<dbReference type="Gene3D" id="2.60.120.590">
    <property type="entry name" value="Alpha-ketoglutarate-dependent dioxygenase AlkB-like"/>
    <property type="match status" value="1"/>
</dbReference>